<reference evidence="8 9" key="1">
    <citation type="submission" date="2016-06" db="EMBL/GenBank/DDBJ databases">
        <title>Complete genome sequence of a saline-alkali tolerant type strain Dietzia timorensis ID05-A0528T.</title>
        <authorList>
            <person name="Wu X."/>
        </authorList>
    </citation>
    <scope>NUCLEOTIDE SEQUENCE [LARGE SCALE GENOMIC DNA]</scope>
    <source>
        <strain evidence="8 9">ID05-A0528</strain>
    </source>
</reference>
<evidence type="ECO:0000256" key="5">
    <source>
        <dbReference type="ARBA" id="ARBA00023002"/>
    </source>
</evidence>
<keyword evidence="9" id="KW-1185">Reference proteome</keyword>
<dbReference type="Proteomes" id="UP000186104">
    <property type="component" value="Chromosome"/>
</dbReference>
<keyword evidence="5" id="KW-0560">Oxidoreductase</keyword>
<dbReference type="SUPFAM" id="SSF56645">
    <property type="entry name" value="Acyl-CoA dehydrogenase NM domain-like"/>
    <property type="match status" value="1"/>
</dbReference>
<gene>
    <name evidence="8" type="ORF">BJL86_0711</name>
</gene>
<dbReference type="InterPro" id="IPR013786">
    <property type="entry name" value="AcylCoA_DH/ox_N"/>
</dbReference>
<dbReference type="OrthoDB" id="8677713at2"/>
<dbReference type="PANTHER" id="PTHR43884">
    <property type="entry name" value="ACYL-COA DEHYDROGENASE"/>
    <property type="match status" value="1"/>
</dbReference>
<comment type="cofactor">
    <cofactor evidence="1">
        <name>FAD</name>
        <dbReference type="ChEBI" id="CHEBI:57692"/>
    </cofactor>
</comment>
<evidence type="ECO:0000259" key="7">
    <source>
        <dbReference type="Pfam" id="PF02771"/>
    </source>
</evidence>
<evidence type="ECO:0000256" key="4">
    <source>
        <dbReference type="ARBA" id="ARBA00022827"/>
    </source>
</evidence>
<feature type="domain" description="Acyl-CoA dehydrogenase/oxidase C-terminal" evidence="6">
    <location>
        <begin position="169"/>
        <end position="313"/>
    </location>
</feature>
<dbReference type="GO" id="GO:0050660">
    <property type="term" value="F:flavin adenine dinucleotide binding"/>
    <property type="evidence" value="ECO:0007669"/>
    <property type="project" value="InterPro"/>
</dbReference>
<dbReference type="SUPFAM" id="SSF47203">
    <property type="entry name" value="Acyl-CoA dehydrogenase C-terminal domain-like"/>
    <property type="match status" value="1"/>
</dbReference>
<keyword evidence="3" id="KW-0285">Flavoprotein</keyword>
<dbReference type="RefSeq" id="WP_075844822.1">
    <property type="nucleotide sequence ID" value="NZ_CP015961.1"/>
</dbReference>
<name>A0A173LHZ1_9ACTN</name>
<proteinExistence type="inferred from homology"/>
<dbReference type="Pfam" id="PF02771">
    <property type="entry name" value="Acyl-CoA_dh_N"/>
    <property type="match status" value="1"/>
</dbReference>
<evidence type="ECO:0000259" key="6">
    <source>
        <dbReference type="Pfam" id="PF00441"/>
    </source>
</evidence>
<evidence type="ECO:0000256" key="3">
    <source>
        <dbReference type="ARBA" id="ARBA00022630"/>
    </source>
</evidence>
<dbReference type="GO" id="GO:0003995">
    <property type="term" value="F:acyl-CoA dehydrogenase activity"/>
    <property type="evidence" value="ECO:0007669"/>
    <property type="project" value="TreeGrafter"/>
</dbReference>
<dbReference type="AlphaFoldDB" id="A0A173LHZ1"/>
<dbReference type="InterPro" id="IPR009100">
    <property type="entry name" value="AcylCoA_DH/oxidase_NM_dom_sf"/>
</dbReference>
<dbReference type="EMBL" id="CP015961">
    <property type="protein sequence ID" value="ANI91513.1"/>
    <property type="molecule type" value="Genomic_DNA"/>
</dbReference>
<feature type="domain" description="Acyl-CoA dehydrogenase/oxidase N-terminal" evidence="7">
    <location>
        <begin position="7"/>
        <end position="98"/>
    </location>
</feature>
<evidence type="ECO:0000256" key="2">
    <source>
        <dbReference type="ARBA" id="ARBA00009347"/>
    </source>
</evidence>
<accession>A0A173LHZ1</accession>
<dbReference type="PANTHER" id="PTHR43884:SF20">
    <property type="entry name" value="ACYL-COA DEHYDROGENASE FADE28"/>
    <property type="match status" value="1"/>
</dbReference>
<organism evidence="8 9">
    <name type="scientific">Dietzia timorensis</name>
    <dbReference type="NCBI Taxonomy" id="499555"/>
    <lineage>
        <taxon>Bacteria</taxon>
        <taxon>Bacillati</taxon>
        <taxon>Actinomycetota</taxon>
        <taxon>Actinomycetes</taxon>
        <taxon>Mycobacteriales</taxon>
        <taxon>Dietziaceae</taxon>
        <taxon>Dietzia</taxon>
    </lineage>
</organism>
<comment type="similarity">
    <text evidence="2">Belongs to the acyl-CoA dehydrogenase family.</text>
</comment>
<keyword evidence="4" id="KW-0274">FAD</keyword>
<dbReference type="Pfam" id="PF00441">
    <property type="entry name" value="Acyl-CoA_dh_1"/>
    <property type="match status" value="1"/>
</dbReference>
<protein>
    <submittedName>
        <fullName evidence="8">Acyl-CoA dehydrogenase</fullName>
    </submittedName>
</protein>
<evidence type="ECO:0000313" key="8">
    <source>
        <dbReference type="EMBL" id="ANI91513.1"/>
    </source>
</evidence>
<dbReference type="Gene3D" id="1.10.540.10">
    <property type="entry name" value="Acyl-CoA dehydrogenase/oxidase, N-terminal domain"/>
    <property type="match status" value="1"/>
</dbReference>
<dbReference type="InterPro" id="IPR037069">
    <property type="entry name" value="AcylCoA_DH/ox_N_sf"/>
</dbReference>
<dbReference type="InterPro" id="IPR036250">
    <property type="entry name" value="AcylCo_DH-like_C"/>
</dbReference>
<dbReference type="STRING" id="499555.BJL86_0711"/>
<evidence type="ECO:0000313" key="9">
    <source>
        <dbReference type="Proteomes" id="UP000186104"/>
    </source>
</evidence>
<dbReference type="Gene3D" id="1.20.140.10">
    <property type="entry name" value="Butyryl-CoA Dehydrogenase, subunit A, domain 3"/>
    <property type="match status" value="1"/>
</dbReference>
<dbReference type="InterPro" id="IPR009075">
    <property type="entry name" value="AcylCo_DH/oxidase_C"/>
</dbReference>
<evidence type="ECO:0000256" key="1">
    <source>
        <dbReference type="ARBA" id="ARBA00001974"/>
    </source>
</evidence>
<dbReference type="KEGG" id="dtm:BJL86_0711"/>
<sequence length="319" mass="32557">MKFALDAETRDFAASVDEMLRRADVPAAIRAWNDGDTAAGLAVWGKLEQQGVFALLADEESGGMGATAVEGVAIAEILGRHGVPGPVVESMFVAPAIGRPAADAPVTVAAPPLAPLAAGADVASAAFHLAADGTVSEAELGDRERSVDRARTLAAATAGAGVGSADPVDAVNHGALGTAAVQLGLASAMLEMSVEYAKQREQFGRPIGEQQAIKHKAADMAIAIEMARPLLWAGALAIAGNPDAPAAAVRDVSAAYVACGDAADLARRSALQIHGAIGYTMEHSLGLYLTKSHALRAAWGSAAYHRGRILESIESEGAR</sequence>